<comment type="cofactor">
    <cofactor evidence="1 3">
        <name>pyridoxal 5'-phosphate</name>
        <dbReference type="ChEBI" id="CHEBI:597326"/>
    </cofactor>
</comment>
<dbReference type="Gene3D" id="3.90.1150.10">
    <property type="entry name" value="Aspartate Aminotransferase, domain 1"/>
    <property type="match status" value="1"/>
</dbReference>
<evidence type="ECO:0000313" key="5">
    <source>
        <dbReference type="EMBL" id="MBA2932635.1"/>
    </source>
</evidence>
<dbReference type="InterPro" id="IPR004838">
    <property type="entry name" value="NHTrfase_class1_PyrdxlP-BS"/>
</dbReference>
<dbReference type="PANTHER" id="PTHR42885">
    <property type="entry name" value="HISTIDINOL-PHOSPHATE AMINOTRANSFERASE-RELATED"/>
    <property type="match status" value="1"/>
</dbReference>
<evidence type="ECO:0000256" key="3">
    <source>
        <dbReference type="RuleBase" id="RU000481"/>
    </source>
</evidence>
<evidence type="ECO:0000259" key="4">
    <source>
        <dbReference type="Pfam" id="PF00155"/>
    </source>
</evidence>
<keyword evidence="3 5" id="KW-0808">Transferase</keyword>
<proteinExistence type="inferred from homology"/>
<comment type="caution">
    <text evidence="5">The sequence shown here is derived from an EMBL/GenBank/DDBJ whole genome shotgun (WGS) entry which is preliminary data.</text>
</comment>
<evidence type="ECO:0000256" key="2">
    <source>
        <dbReference type="ARBA" id="ARBA00022898"/>
    </source>
</evidence>
<dbReference type="CDD" id="cd00609">
    <property type="entry name" value="AAT_like"/>
    <property type="match status" value="1"/>
</dbReference>
<dbReference type="EMBL" id="JACEIB010000001">
    <property type="protein sequence ID" value="MBA2932635.1"/>
    <property type="molecule type" value="Genomic_DNA"/>
</dbReference>
<organism evidence="5 6">
    <name type="scientific">Sphingomonas chungangi</name>
    <dbReference type="NCBI Taxonomy" id="2683589"/>
    <lineage>
        <taxon>Bacteria</taxon>
        <taxon>Pseudomonadati</taxon>
        <taxon>Pseudomonadota</taxon>
        <taxon>Alphaproteobacteria</taxon>
        <taxon>Sphingomonadales</taxon>
        <taxon>Sphingomonadaceae</taxon>
        <taxon>Sphingomonas</taxon>
    </lineage>
</organism>
<keyword evidence="6" id="KW-1185">Reference proteome</keyword>
<dbReference type="RefSeq" id="WP_160364743.1">
    <property type="nucleotide sequence ID" value="NZ_JACEIB010000001.1"/>
</dbReference>
<keyword evidence="2" id="KW-0663">Pyridoxal phosphate</keyword>
<reference evidence="5 6" key="1">
    <citation type="submission" date="2020-07" db="EMBL/GenBank/DDBJ databases">
        <authorList>
            <person name="Sun Q."/>
        </authorList>
    </citation>
    <scope>NUCLEOTIDE SEQUENCE [LARGE SCALE GENOMIC DNA]</scope>
    <source>
        <strain evidence="5 6">CGMCC 1.13654</strain>
    </source>
</reference>
<comment type="similarity">
    <text evidence="3">Belongs to the class-I pyridoxal-phosphate-dependent aminotransferase family.</text>
</comment>
<dbReference type="Proteomes" id="UP000570166">
    <property type="component" value="Unassembled WGS sequence"/>
</dbReference>
<name>A0A838L1V0_9SPHN</name>
<sequence length="322" mass="34546">MAPTDLDPFTAHGGRIEAARAMFGGEGWIDLSTGIAPWAYPVGEVAYGRLPDPDALAALEALARSAFGVPAGREVVAVPGTDLALRLLAELIPARRVAVVRPGYAGHAAAWSGTIGVSGDEIRMVDANLIVLANPNNPDGRVFHRATLRGLAARATLIVDEAFADADPRESVADADEEQLIVLRSFGKFYGLPGLRLGFVIASRGISAALRAMLGDWPVSTPAIAIGTAAYADRAWRDAQRRRIAEANDRLDIARTNFPIVGGTSLFRLIEVPDAYVLFRHLASRAILARPFADRQDRLRLGLPRDLIAADRLAEALEEFQS</sequence>
<dbReference type="InterPro" id="IPR015421">
    <property type="entry name" value="PyrdxlP-dep_Trfase_major"/>
</dbReference>
<dbReference type="Gene3D" id="3.40.640.10">
    <property type="entry name" value="Type I PLP-dependent aspartate aminotransferase-like (Major domain)"/>
    <property type="match status" value="1"/>
</dbReference>
<protein>
    <recommendedName>
        <fullName evidence="3">Aminotransferase</fullName>
        <ecNumber evidence="3">2.6.1.-</ecNumber>
    </recommendedName>
</protein>
<dbReference type="InterPro" id="IPR015422">
    <property type="entry name" value="PyrdxlP-dep_Trfase_small"/>
</dbReference>
<dbReference type="GO" id="GO:0008483">
    <property type="term" value="F:transaminase activity"/>
    <property type="evidence" value="ECO:0007669"/>
    <property type="project" value="UniProtKB-KW"/>
</dbReference>
<dbReference type="InterPro" id="IPR004839">
    <property type="entry name" value="Aminotransferase_I/II_large"/>
</dbReference>
<dbReference type="EC" id="2.6.1.-" evidence="3"/>
<evidence type="ECO:0000313" key="6">
    <source>
        <dbReference type="Proteomes" id="UP000570166"/>
    </source>
</evidence>
<accession>A0A838L1V0</accession>
<gene>
    <name evidence="5" type="ORF">HZF05_00875</name>
</gene>
<keyword evidence="3 5" id="KW-0032">Aminotransferase</keyword>
<dbReference type="PANTHER" id="PTHR42885:SF1">
    <property type="entry name" value="THREONINE-PHOSPHATE DECARBOXYLASE"/>
    <property type="match status" value="1"/>
</dbReference>
<dbReference type="SUPFAM" id="SSF53383">
    <property type="entry name" value="PLP-dependent transferases"/>
    <property type="match status" value="1"/>
</dbReference>
<evidence type="ECO:0000256" key="1">
    <source>
        <dbReference type="ARBA" id="ARBA00001933"/>
    </source>
</evidence>
<dbReference type="InterPro" id="IPR015424">
    <property type="entry name" value="PyrdxlP-dep_Trfase"/>
</dbReference>
<feature type="domain" description="Aminotransferase class I/classII large" evidence="4">
    <location>
        <begin position="128"/>
        <end position="291"/>
    </location>
</feature>
<dbReference type="GO" id="GO:0030170">
    <property type="term" value="F:pyridoxal phosphate binding"/>
    <property type="evidence" value="ECO:0007669"/>
    <property type="project" value="InterPro"/>
</dbReference>
<dbReference type="PROSITE" id="PS00105">
    <property type="entry name" value="AA_TRANSFER_CLASS_1"/>
    <property type="match status" value="1"/>
</dbReference>
<dbReference type="Pfam" id="PF00155">
    <property type="entry name" value="Aminotran_1_2"/>
    <property type="match status" value="1"/>
</dbReference>
<dbReference type="AlphaFoldDB" id="A0A838L1V0"/>